<dbReference type="AlphaFoldDB" id="A0A061J5U4"/>
<protein>
    <submittedName>
        <fullName evidence="2">Uncharacterized protein</fullName>
    </submittedName>
</protein>
<evidence type="ECO:0000313" key="3">
    <source>
        <dbReference type="Proteomes" id="UP000031737"/>
    </source>
</evidence>
<keyword evidence="1" id="KW-0175">Coiled coil</keyword>
<sequence>MVLEELSLVPHASTGTLLQDAVDNILLSSHSILKSTLRLSDSGADDISFLEGLVSRQLPRKAARMSMSGSFDASTEVFQSYLEECCDVLRMVDSERCFFREKALKMQNTLEEESKEAKHLRLQLTESQRELRKAQQSAMAAKKKGHEMAEALAAATEEKMRLRRLVRSMPGPKEELLLLVPDRRFEEAFRDKMCAIKYKRCYHRARELHERRSELAEGNQMAMEDNFMERLPLEDLTASLGGTQFGLSFTLPSMFSFPRASNSLSLSQSLPTGGVRDLVQLPFQLPFSHVTAKDGYVKTQIQRSLYKVPLQRFREGIVRLSVSLKQTQDVGLRNLYAAMLESFRAGVSASSPFLAKFRKSFEAAIAKLQESHLQLLYKLLELADSSVLTLVEKEAENKKNLLFLNVTLDVVCTSLLLWTCRLPALRRDLICRIAGLHRIWQSSSSPIPT</sequence>
<dbReference type="VEuPathDB" id="TriTrypDB:TRSC58_02576"/>
<evidence type="ECO:0000313" key="2">
    <source>
        <dbReference type="EMBL" id="ESL09700.1"/>
    </source>
</evidence>
<dbReference type="OrthoDB" id="263568at2759"/>
<accession>A0A061J5U4</accession>
<dbReference type="Proteomes" id="UP000031737">
    <property type="component" value="Unassembled WGS sequence"/>
</dbReference>
<evidence type="ECO:0000256" key="1">
    <source>
        <dbReference type="SAM" id="Coils"/>
    </source>
</evidence>
<gene>
    <name evidence="2" type="ORF">TRSC58_02576</name>
</gene>
<feature type="coiled-coil region" evidence="1">
    <location>
        <begin position="103"/>
        <end position="144"/>
    </location>
</feature>
<organism evidence="2 3">
    <name type="scientific">Trypanosoma rangeli SC58</name>
    <dbReference type="NCBI Taxonomy" id="429131"/>
    <lineage>
        <taxon>Eukaryota</taxon>
        <taxon>Discoba</taxon>
        <taxon>Euglenozoa</taxon>
        <taxon>Kinetoplastea</taxon>
        <taxon>Metakinetoplastina</taxon>
        <taxon>Trypanosomatida</taxon>
        <taxon>Trypanosomatidae</taxon>
        <taxon>Trypanosoma</taxon>
        <taxon>Herpetosoma</taxon>
    </lineage>
</organism>
<reference evidence="2 3" key="1">
    <citation type="submission" date="2013-07" db="EMBL/GenBank/DDBJ databases">
        <authorList>
            <person name="Stoco P.H."/>
            <person name="Wagner G."/>
            <person name="Gerber A."/>
            <person name="Zaha A."/>
            <person name="Thompson C."/>
            <person name="Bartholomeu D.C."/>
            <person name="Luckemeyer D.D."/>
            <person name="Bahia D."/>
            <person name="Loreto E."/>
            <person name="Prestes E.B."/>
            <person name="Lima F.M."/>
            <person name="Rodrigues-Luiz G."/>
            <person name="Vallejo G.A."/>
            <person name="Filho J.F."/>
            <person name="Monteiro K.M."/>
            <person name="Tyler K.M."/>
            <person name="de Almeida L.G."/>
            <person name="Ortiz M.F."/>
            <person name="Siervo M.A."/>
            <person name="de Moraes M.H."/>
            <person name="Cunha O.L."/>
            <person name="Mendonca-Neto R."/>
            <person name="Silva R."/>
            <person name="Teixeira S.M."/>
            <person name="Murta S.M."/>
            <person name="Sincero T.C."/>
            <person name="Mendes T.A."/>
            <person name="Urmenyi T.P."/>
            <person name="Silva V.G."/>
            <person name="da Rocha W.D."/>
            <person name="Andersson B."/>
            <person name="Romanha A.J."/>
            <person name="Steindel M."/>
            <person name="de Vasconcelos A.T."/>
            <person name="Grisard E.C."/>
        </authorList>
    </citation>
    <scope>NUCLEOTIDE SEQUENCE [LARGE SCALE GENOMIC DNA]</scope>
    <source>
        <strain evidence="2 3">SC58</strain>
    </source>
</reference>
<comment type="caution">
    <text evidence="2">The sequence shown here is derived from an EMBL/GenBank/DDBJ whole genome shotgun (WGS) entry which is preliminary data.</text>
</comment>
<dbReference type="EMBL" id="AUPL01002576">
    <property type="protein sequence ID" value="ESL09700.1"/>
    <property type="molecule type" value="Genomic_DNA"/>
</dbReference>
<name>A0A061J5U4_TRYRA</name>
<keyword evidence="3" id="KW-1185">Reference proteome</keyword>
<proteinExistence type="predicted"/>